<name>A0A917HAS6_9BACI</name>
<protein>
    <submittedName>
        <fullName evidence="2">Uncharacterized protein</fullName>
    </submittedName>
</protein>
<gene>
    <name evidence="2" type="ORF">GCM10011398_16600</name>
</gene>
<comment type="caution">
    <text evidence="2">The sequence shown here is derived from an EMBL/GenBank/DDBJ whole genome shotgun (WGS) entry which is preliminary data.</text>
</comment>
<reference evidence="2" key="2">
    <citation type="submission" date="2020-09" db="EMBL/GenBank/DDBJ databases">
        <authorList>
            <person name="Sun Q."/>
            <person name="Zhou Y."/>
        </authorList>
    </citation>
    <scope>NUCLEOTIDE SEQUENCE</scope>
    <source>
        <strain evidence="2">CGMCC 1.12754</strain>
    </source>
</reference>
<dbReference type="EMBL" id="BMFR01000005">
    <property type="protein sequence ID" value="GGG72877.1"/>
    <property type="molecule type" value="Genomic_DNA"/>
</dbReference>
<organism evidence="2 3">
    <name type="scientific">Virgibacillus oceani</name>
    <dbReference type="NCBI Taxonomy" id="1479511"/>
    <lineage>
        <taxon>Bacteria</taxon>
        <taxon>Bacillati</taxon>
        <taxon>Bacillota</taxon>
        <taxon>Bacilli</taxon>
        <taxon>Bacillales</taxon>
        <taxon>Bacillaceae</taxon>
        <taxon>Virgibacillus</taxon>
    </lineage>
</organism>
<sequence>MGVRPHAARRSDRIFDFWIVFGGFPLVFCLIWIVFLKIGSYSYVIGSYCHYLGEIRPIYVMTCS</sequence>
<evidence type="ECO:0000313" key="3">
    <source>
        <dbReference type="Proteomes" id="UP000622860"/>
    </source>
</evidence>
<evidence type="ECO:0000313" key="2">
    <source>
        <dbReference type="EMBL" id="GGG72877.1"/>
    </source>
</evidence>
<keyword evidence="1" id="KW-0812">Transmembrane</keyword>
<keyword evidence="1" id="KW-1133">Transmembrane helix</keyword>
<keyword evidence="1" id="KW-0472">Membrane</keyword>
<keyword evidence="3" id="KW-1185">Reference proteome</keyword>
<proteinExistence type="predicted"/>
<feature type="transmembrane region" description="Helical" evidence="1">
    <location>
        <begin position="14"/>
        <end position="35"/>
    </location>
</feature>
<dbReference type="Proteomes" id="UP000622860">
    <property type="component" value="Unassembled WGS sequence"/>
</dbReference>
<evidence type="ECO:0000256" key="1">
    <source>
        <dbReference type="SAM" id="Phobius"/>
    </source>
</evidence>
<reference evidence="2" key="1">
    <citation type="journal article" date="2014" name="Int. J. Syst. Evol. Microbiol.">
        <title>Complete genome sequence of Corynebacterium casei LMG S-19264T (=DSM 44701T), isolated from a smear-ripened cheese.</title>
        <authorList>
            <consortium name="US DOE Joint Genome Institute (JGI-PGF)"/>
            <person name="Walter F."/>
            <person name="Albersmeier A."/>
            <person name="Kalinowski J."/>
            <person name="Ruckert C."/>
        </authorList>
    </citation>
    <scope>NUCLEOTIDE SEQUENCE</scope>
    <source>
        <strain evidence="2">CGMCC 1.12754</strain>
    </source>
</reference>
<accession>A0A917HAS6</accession>
<dbReference type="AlphaFoldDB" id="A0A917HAS6"/>
<dbReference type="RefSeq" id="WP_188454926.1">
    <property type="nucleotide sequence ID" value="NZ_BMFR01000005.1"/>
</dbReference>